<dbReference type="Pfam" id="PF11648">
    <property type="entry name" value="RIG-I_C-RD"/>
    <property type="match status" value="1"/>
</dbReference>
<dbReference type="GO" id="GO:0046872">
    <property type="term" value="F:metal ion binding"/>
    <property type="evidence" value="ECO:0007669"/>
    <property type="project" value="UniProtKB-KW"/>
</dbReference>
<dbReference type="AlphaFoldDB" id="A0A8B7ZKT1"/>
<keyword evidence="20" id="KW-1185">Reference proteome</keyword>
<dbReference type="GeneID" id="110986394"/>
<keyword evidence="11" id="KW-0067">ATP-binding</keyword>
<dbReference type="Pfam" id="PF00270">
    <property type="entry name" value="DEAD"/>
    <property type="match status" value="1"/>
</dbReference>
<dbReference type="Gene3D" id="2.170.150.30">
    <property type="entry name" value="RIG-I-like receptor, C-terminal regulatory domain"/>
    <property type="match status" value="1"/>
</dbReference>
<evidence type="ECO:0000313" key="22">
    <source>
        <dbReference type="RefSeq" id="XP_022103923.1"/>
    </source>
</evidence>
<dbReference type="SMART" id="SM00487">
    <property type="entry name" value="DEXDc"/>
    <property type="match status" value="1"/>
</dbReference>
<comment type="catalytic activity">
    <reaction evidence="15">
        <text>ATP + H2O = ADP + phosphate + H(+)</text>
        <dbReference type="Rhea" id="RHEA:13065"/>
        <dbReference type="ChEBI" id="CHEBI:15377"/>
        <dbReference type="ChEBI" id="CHEBI:15378"/>
        <dbReference type="ChEBI" id="CHEBI:30616"/>
        <dbReference type="ChEBI" id="CHEBI:43474"/>
        <dbReference type="ChEBI" id="CHEBI:456216"/>
        <dbReference type="EC" id="3.6.4.13"/>
    </reaction>
    <physiologicalReaction direction="left-to-right" evidence="15">
        <dbReference type="Rhea" id="RHEA:13066"/>
    </physiologicalReaction>
</comment>
<evidence type="ECO:0000256" key="6">
    <source>
        <dbReference type="ARBA" id="ARBA00022723"/>
    </source>
</evidence>
<dbReference type="RefSeq" id="XP_022103924.1">
    <property type="nucleotide sequence ID" value="XM_022248232.1"/>
</dbReference>
<dbReference type="RefSeq" id="XP_022103922.1">
    <property type="nucleotide sequence ID" value="XM_022248230.1"/>
</dbReference>
<dbReference type="InterPro" id="IPR051363">
    <property type="entry name" value="RLR_Helicase"/>
</dbReference>
<dbReference type="OMA" id="VIRYDSC"/>
<keyword evidence="4" id="KW-0963">Cytoplasm</keyword>
<evidence type="ECO:0000313" key="20">
    <source>
        <dbReference type="Proteomes" id="UP000694845"/>
    </source>
</evidence>
<dbReference type="PROSITE" id="PS51789">
    <property type="entry name" value="RLR_CTR"/>
    <property type="match status" value="1"/>
</dbReference>
<comment type="similarity">
    <text evidence="2">Belongs to the helicase family. RLR subfamily.</text>
</comment>
<evidence type="ECO:0000256" key="2">
    <source>
        <dbReference type="ARBA" id="ARBA00006866"/>
    </source>
</evidence>
<dbReference type="InterPro" id="IPR014001">
    <property type="entry name" value="Helicase_ATP-bd"/>
</dbReference>
<dbReference type="RefSeq" id="XP_022103923.1">
    <property type="nucleotide sequence ID" value="XM_022248231.1"/>
</dbReference>
<keyword evidence="13" id="KW-0694">RNA-binding</keyword>
<dbReference type="InterPro" id="IPR011545">
    <property type="entry name" value="DEAD/DEAH_box_helicase_dom"/>
</dbReference>
<keyword evidence="8" id="KW-0378">Hydrolase</keyword>
<evidence type="ECO:0000256" key="9">
    <source>
        <dbReference type="ARBA" id="ARBA00022806"/>
    </source>
</evidence>
<dbReference type="GO" id="GO:0003723">
    <property type="term" value="F:RNA binding"/>
    <property type="evidence" value="ECO:0007669"/>
    <property type="project" value="UniProtKB-KW"/>
</dbReference>
<dbReference type="PROSITE" id="PS51192">
    <property type="entry name" value="HELICASE_ATP_BIND_1"/>
    <property type="match status" value="1"/>
</dbReference>
<dbReference type="GO" id="GO:0016787">
    <property type="term" value="F:hydrolase activity"/>
    <property type="evidence" value="ECO:0007669"/>
    <property type="project" value="UniProtKB-KW"/>
</dbReference>
<keyword evidence="14" id="KW-0051">Antiviral defense</keyword>
<keyword evidence="9 21" id="KW-0347">Helicase</keyword>
<dbReference type="PROSITE" id="PS51194">
    <property type="entry name" value="HELICASE_CTER"/>
    <property type="match status" value="1"/>
</dbReference>
<evidence type="ECO:0000256" key="5">
    <source>
        <dbReference type="ARBA" id="ARBA00022588"/>
    </source>
</evidence>
<dbReference type="GO" id="GO:0051607">
    <property type="term" value="P:defense response to virus"/>
    <property type="evidence" value="ECO:0007669"/>
    <property type="project" value="UniProtKB-KW"/>
</dbReference>
<name>A0A8B7ZKT1_ACAPL</name>
<gene>
    <name evidence="21 22 23 24" type="primary">LOC110986394</name>
</gene>
<evidence type="ECO:0000256" key="4">
    <source>
        <dbReference type="ARBA" id="ARBA00022490"/>
    </source>
</evidence>
<keyword evidence="5" id="KW-0399">Innate immunity</keyword>
<dbReference type="KEGG" id="aplc:110986394"/>
<evidence type="ECO:0000259" key="17">
    <source>
        <dbReference type="PROSITE" id="PS51192"/>
    </source>
</evidence>
<keyword evidence="6" id="KW-0479">Metal-binding</keyword>
<keyword evidence="12" id="KW-0391">Immunity</keyword>
<dbReference type="SMART" id="SM00490">
    <property type="entry name" value="HELICc"/>
    <property type="match status" value="1"/>
</dbReference>
<protein>
    <recommendedName>
        <fullName evidence="3">RNA helicase</fullName>
        <ecNumber evidence="3">3.6.4.13</ecNumber>
    </recommendedName>
</protein>
<dbReference type="Gene3D" id="3.40.50.300">
    <property type="entry name" value="P-loop containing nucleotide triphosphate hydrolases"/>
    <property type="match status" value="2"/>
</dbReference>
<keyword evidence="7" id="KW-0547">Nucleotide-binding</keyword>
<dbReference type="InterPro" id="IPR027417">
    <property type="entry name" value="P-loop_NTPase"/>
</dbReference>
<sequence length="856" mass="97203">MDAGETMATASELQHLHLQPEGRSVMSQRMMQDPRTSQGVVPYSPHGELVPHRSSPTVNALQVSTSNTQQLGFISGNNNMVLHAGTINIFQGSGATAAPPGRSQANLPLQNEDGRQQNRHTSNRAEMGCGVQIEEFPDEDSASLHAEQVECTPSPERPQLFLDQLELAEDAVQGKNTVLVAPTGSGKTHVAGYIIHDHFIAERPKPVWNRRALFLVTTVNLVEQQSNKLKFLLERDNFFSVVGIHGTSELSLKEEAKKRNVIVVTAQLLENALSYIPLDYFSLLVFDECHLCQKDHAYNTIMARYMDEKDRGNFNLPQIVGMTASLGTGKAKEQMDADNHAIQICANMDAQSISLVIRNRTALESRVNIPKEVKPIEVSCRKIDPFADKIKEIMKRIETMLNDSPYSAVRMSVNSEPIPSELGSQAFRQWCDRMKRCSQKIITLYEGVPYRILQACISQLKEYNAALLINKQVRTKDAFNYLANMMDKMNDRRRKFDDNDRELWLLYNREERILERIKDDPNNENPLLEKLCEIILAEYSIRPHSRAILFVKTIDTTQALQDWITETPELKFLNPGRIAGSRDMKSNQQNKVIEKFRNGEHKMLVATNLLEQGTDVPECNLVIRLDYVPSDFGHVQIKGRTRAKGGRSYLITLVDSNGAARDSANRQREIMMMEAAQHLKDMTQSSFKNHMESWQRSNRSERQIKEEKKRLALEANCDEVFVFCCSRCSKPAFLSRDVGRYKNCTYLVLDVDFSQHMEIRPHPKPKQLGANLTIIGKMFCKKCGHDWGSLTHIKQLYYPSAKISQFTLRSYNTGLAHTFKKWRDATFKVKDLVALPPDAAVEVAPDVLRKLEINLP</sequence>
<evidence type="ECO:0000256" key="14">
    <source>
        <dbReference type="ARBA" id="ARBA00023118"/>
    </source>
</evidence>
<dbReference type="PANTHER" id="PTHR14074:SF16">
    <property type="entry name" value="ANTIVIRAL INNATE IMMUNE RESPONSE RECEPTOR RIG-I"/>
    <property type="match status" value="1"/>
</dbReference>
<evidence type="ECO:0000256" key="8">
    <source>
        <dbReference type="ARBA" id="ARBA00022801"/>
    </source>
</evidence>
<evidence type="ECO:0000256" key="12">
    <source>
        <dbReference type="ARBA" id="ARBA00022859"/>
    </source>
</evidence>
<dbReference type="Proteomes" id="UP000694845">
    <property type="component" value="Unplaced"/>
</dbReference>
<evidence type="ECO:0000256" key="3">
    <source>
        <dbReference type="ARBA" id="ARBA00012552"/>
    </source>
</evidence>
<feature type="domain" description="Helicase C-terminal" evidence="18">
    <location>
        <begin position="527"/>
        <end position="691"/>
    </location>
</feature>
<dbReference type="InterPro" id="IPR041204">
    <property type="entry name" value="RIG-I-like_C"/>
</dbReference>
<evidence type="ECO:0000256" key="15">
    <source>
        <dbReference type="ARBA" id="ARBA00049390"/>
    </source>
</evidence>
<dbReference type="GO" id="GO:0005737">
    <property type="term" value="C:cytoplasm"/>
    <property type="evidence" value="ECO:0007669"/>
    <property type="project" value="UniProtKB-SubCell"/>
</dbReference>
<dbReference type="InterPro" id="IPR001650">
    <property type="entry name" value="Helicase_C-like"/>
</dbReference>
<dbReference type="InterPro" id="IPR021673">
    <property type="entry name" value="RLR_CTR"/>
</dbReference>
<dbReference type="Pfam" id="PF00271">
    <property type="entry name" value="Helicase_C"/>
    <property type="match status" value="1"/>
</dbReference>
<feature type="domain" description="Helicase ATP-binding" evidence="17">
    <location>
        <begin position="168"/>
        <end position="344"/>
    </location>
</feature>
<keyword evidence="10" id="KW-0862">Zinc</keyword>
<dbReference type="GO" id="GO:0045087">
    <property type="term" value="P:innate immune response"/>
    <property type="evidence" value="ECO:0007669"/>
    <property type="project" value="UniProtKB-KW"/>
</dbReference>
<feature type="domain" description="RLR CTR" evidence="19">
    <location>
        <begin position="708"/>
        <end position="839"/>
    </location>
</feature>
<evidence type="ECO:0000256" key="11">
    <source>
        <dbReference type="ARBA" id="ARBA00022840"/>
    </source>
</evidence>
<dbReference type="GO" id="GO:0005524">
    <property type="term" value="F:ATP binding"/>
    <property type="evidence" value="ECO:0007669"/>
    <property type="project" value="UniProtKB-KW"/>
</dbReference>
<dbReference type="SUPFAM" id="SSF52540">
    <property type="entry name" value="P-loop containing nucleoside triphosphate hydrolases"/>
    <property type="match status" value="1"/>
</dbReference>
<reference evidence="21 22" key="1">
    <citation type="submission" date="2025-04" db="UniProtKB">
        <authorList>
            <consortium name="RefSeq"/>
        </authorList>
    </citation>
    <scope>IDENTIFICATION</scope>
</reference>
<dbReference type="GO" id="GO:0003724">
    <property type="term" value="F:RNA helicase activity"/>
    <property type="evidence" value="ECO:0007669"/>
    <property type="project" value="UniProtKB-EC"/>
</dbReference>
<evidence type="ECO:0000256" key="16">
    <source>
        <dbReference type="SAM" id="MobiDB-lite"/>
    </source>
</evidence>
<dbReference type="Gene3D" id="1.20.1320.30">
    <property type="match status" value="1"/>
</dbReference>
<dbReference type="OrthoDB" id="416741at2759"/>
<evidence type="ECO:0000256" key="13">
    <source>
        <dbReference type="ARBA" id="ARBA00022884"/>
    </source>
</evidence>
<evidence type="ECO:0000256" key="10">
    <source>
        <dbReference type="ARBA" id="ARBA00022833"/>
    </source>
</evidence>
<evidence type="ECO:0000256" key="1">
    <source>
        <dbReference type="ARBA" id="ARBA00004496"/>
    </source>
</evidence>
<accession>A0A8B7ZKT1</accession>
<dbReference type="RefSeq" id="XP_022103926.1">
    <property type="nucleotide sequence ID" value="XM_022248234.1"/>
</dbReference>
<evidence type="ECO:0000313" key="21">
    <source>
        <dbReference type="RefSeq" id="XP_022103922.1"/>
    </source>
</evidence>
<dbReference type="Pfam" id="PF18119">
    <property type="entry name" value="RIG-I_C"/>
    <property type="match status" value="1"/>
</dbReference>
<comment type="subcellular location">
    <subcellularLocation>
        <location evidence="1">Cytoplasm</location>
    </subcellularLocation>
</comment>
<evidence type="ECO:0000313" key="23">
    <source>
        <dbReference type="RefSeq" id="XP_022103924.1"/>
    </source>
</evidence>
<feature type="region of interest" description="Disordered" evidence="16">
    <location>
        <begin position="93"/>
        <end position="124"/>
    </location>
</feature>
<evidence type="ECO:0000256" key="7">
    <source>
        <dbReference type="ARBA" id="ARBA00022741"/>
    </source>
</evidence>
<evidence type="ECO:0000259" key="19">
    <source>
        <dbReference type="PROSITE" id="PS51789"/>
    </source>
</evidence>
<organism evidence="20 24">
    <name type="scientific">Acanthaster planci</name>
    <name type="common">Crown-of-thorns starfish</name>
    <dbReference type="NCBI Taxonomy" id="133434"/>
    <lineage>
        <taxon>Eukaryota</taxon>
        <taxon>Metazoa</taxon>
        <taxon>Echinodermata</taxon>
        <taxon>Eleutherozoa</taxon>
        <taxon>Asterozoa</taxon>
        <taxon>Asteroidea</taxon>
        <taxon>Valvatacea</taxon>
        <taxon>Valvatida</taxon>
        <taxon>Acanthasteridae</taxon>
        <taxon>Acanthaster</taxon>
    </lineage>
</organism>
<evidence type="ECO:0000313" key="24">
    <source>
        <dbReference type="RefSeq" id="XP_022103926.1"/>
    </source>
</evidence>
<proteinExistence type="inferred from homology"/>
<dbReference type="InterPro" id="IPR038557">
    <property type="entry name" value="RLR_C_sf"/>
</dbReference>
<dbReference type="EC" id="3.6.4.13" evidence="3"/>
<dbReference type="PANTHER" id="PTHR14074">
    <property type="entry name" value="HELICASE WITH DEATH DOMAIN-RELATED"/>
    <property type="match status" value="1"/>
</dbReference>
<evidence type="ECO:0000259" key="18">
    <source>
        <dbReference type="PROSITE" id="PS51194"/>
    </source>
</evidence>